<proteinExistence type="predicted"/>
<dbReference type="GeneID" id="102206500"/>
<evidence type="ECO:0000256" key="1">
    <source>
        <dbReference type="SAM" id="MobiDB-lite"/>
    </source>
</evidence>
<feature type="compositionally biased region" description="Polar residues" evidence="1">
    <location>
        <begin position="142"/>
        <end position="153"/>
    </location>
</feature>
<dbReference type="AlphaFoldDB" id="A0A9Y6JFI6"/>
<keyword evidence="2" id="KW-1185">Reference proteome</keyword>
<feature type="region of interest" description="Disordered" evidence="1">
    <location>
        <begin position="124"/>
        <end position="153"/>
    </location>
</feature>
<protein>
    <submittedName>
        <fullName evidence="3">Uncharacterized protein LOC102206500</fullName>
    </submittedName>
</protein>
<dbReference type="RefSeq" id="XP_013768709.1">
    <property type="nucleotide sequence ID" value="XM_013913255.1"/>
</dbReference>
<sequence length="381" mass="42183">MWMYALQGLRARCPHHANCCRSLITTSSSSRDKMGSNVELDIGADISDEQHCKNQEVRNSTNCGLKRKRQRKISPYPHSRQPTKCEDFEVEKAKSWTDEMFDFINKEIAFYKSDVKKKETSNASGIQHCTGQPLDQDGLKSSKGTELFPSSNKNYDTSASENCLKDYQHVMLDVAATCTKNEAESPVTVTAVSGVTVPEETEKYPGLTVRCSSSQGERERLKETPGTLPLLSKNVSWEREDVSLKPIEGVGLGSGPCVIGGNQDKNVNQLQKIEDQHYCHVESKDAVALSSLDSLTDKTELGKTRVSMYQSEQSVRNQTSYKNAEEDTTGVCLQACLSASLPLNKVSSGELFNVTVVKDPQYEDISDTENLSNMDTKSFSA</sequence>
<reference evidence="3" key="1">
    <citation type="submission" date="2025-08" db="UniProtKB">
        <authorList>
            <consortium name="RefSeq"/>
        </authorList>
    </citation>
    <scope>IDENTIFICATION</scope>
</reference>
<evidence type="ECO:0000313" key="2">
    <source>
        <dbReference type="Proteomes" id="UP000695023"/>
    </source>
</evidence>
<evidence type="ECO:0000313" key="3">
    <source>
        <dbReference type="RefSeq" id="XP_013768709.1"/>
    </source>
</evidence>
<name>A0A9Y6JFI6_9CICH</name>
<organism evidence="2 3">
    <name type="scientific">Pundamilia nyererei</name>
    <dbReference type="NCBI Taxonomy" id="303518"/>
    <lineage>
        <taxon>Eukaryota</taxon>
        <taxon>Metazoa</taxon>
        <taxon>Chordata</taxon>
        <taxon>Craniata</taxon>
        <taxon>Vertebrata</taxon>
        <taxon>Euteleostomi</taxon>
        <taxon>Actinopterygii</taxon>
        <taxon>Neopterygii</taxon>
        <taxon>Teleostei</taxon>
        <taxon>Neoteleostei</taxon>
        <taxon>Acanthomorphata</taxon>
        <taxon>Ovalentaria</taxon>
        <taxon>Cichlomorphae</taxon>
        <taxon>Cichliformes</taxon>
        <taxon>Cichlidae</taxon>
        <taxon>African cichlids</taxon>
        <taxon>Pseudocrenilabrinae</taxon>
        <taxon>Haplochromini</taxon>
        <taxon>Pundamilia</taxon>
    </lineage>
</organism>
<accession>A0A9Y6JFI6</accession>
<dbReference type="Proteomes" id="UP000695023">
    <property type="component" value="Unplaced"/>
</dbReference>
<gene>
    <name evidence="3" type="primary">LOC102206500</name>
</gene>